<sequence length="523" mass="54806">MAVRESRMRDAPLVPGVHRVIRRLDADEGPFAGPLVVQGGSAAVLVDAAELGGWAGWAHAGDEHVAAPVDLARRPGGHDVLLPWCTERVGALLGCRTLAEMPLAAGEMTTLVASLLRGVAELISSDDGDCAGEWWLTDDGRPLFVIGSGADVCAATARLVEQLHQGCGDRALSRLLGHIAEGLRAAGGAARMSTRRLERWETDLLDTAAPRPLQRSLQEPVRVRDLDAGRRVVPAPVSRRDGRIEGTSRSSPSVVVRRIVVAGATSVAEIASRGVRVLRGLRMLRVRRPAVMAEGRRAAHDDGKVPGRPNRSRTRHRRAALVAAVAASVVLAAGLLWPAGATQGHDEPAERPLSGEAAGAEAHGHEAPSGPTTPAEPADDVDRADDTDPADPEGTARPDDSAESEVAPSTSDDPVLAAPAVLAMLTTCLAAGDAVCADAVAEGSATASSTFGKAIAETAEGDEDRLTFAPVDQYGDLAVVRVSSPVHDAQEAASALREWMLVLVRIEEKWLVRDAYDVADQPG</sequence>
<keyword evidence="2" id="KW-0812">Transmembrane</keyword>
<feature type="compositionally biased region" description="Basic and acidic residues" evidence="1">
    <location>
        <begin position="294"/>
        <end position="305"/>
    </location>
</feature>
<keyword evidence="2" id="KW-1133">Transmembrane helix</keyword>
<evidence type="ECO:0000256" key="2">
    <source>
        <dbReference type="SAM" id="Phobius"/>
    </source>
</evidence>
<keyword evidence="4" id="KW-1185">Reference proteome</keyword>
<dbReference type="EMBL" id="JYIU01000030">
    <property type="protein sequence ID" value="KJL24667.1"/>
    <property type="molecule type" value="Genomic_DNA"/>
</dbReference>
<evidence type="ECO:0000313" key="3">
    <source>
        <dbReference type="EMBL" id="KJL24667.1"/>
    </source>
</evidence>
<keyword evidence="2" id="KW-0472">Membrane</keyword>
<reference evidence="3 4" key="1">
    <citation type="submission" date="2015-02" db="EMBL/GenBank/DDBJ databases">
        <title>Draft genome sequences of ten Microbacterium spp. with emphasis on heavy metal contaminated environments.</title>
        <authorList>
            <person name="Corretto E."/>
        </authorList>
    </citation>
    <scope>NUCLEOTIDE SEQUENCE [LARGE SCALE GENOMIC DNA]</scope>
    <source>
        <strain evidence="3 4">DSM 12966</strain>
    </source>
</reference>
<accession>A0A0F0KUR6</accession>
<feature type="region of interest" description="Disordered" evidence="1">
    <location>
        <begin position="294"/>
        <end position="317"/>
    </location>
</feature>
<feature type="region of interest" description="Disordered" evidence="1">
    <location>
        <begin position="342"/>
        <end position="413"/>
    </location>
</feature>
<evidence type="ECO:0000256" key="1">
    <source>
        <dbReference type="SAM" id="MobiDB-lite"/>
    </source>
</evidence>
<dbReference type="PATRIC" id="fig|104336.4.peg.597"/>
<evidence type="ECO:0000313" key="4">
    <source>
        <dbReference type="Proteomes" id="UP000033572"/>
    </source>
</evidence>
<protein>
    <submittedName>
        <fullName evidence="3">Uncharacterized protein</fullName>
    </submittedName>
</protein>
<organism evidence="3 4">
    <name type="scientific">Microbacterium foliorum</name>
    <dbReference type="NCBI Taxonomy" id="104336"/>
    <lineage>
        <taxon>Bacteria</taxon>
        <taxon>Bacillati</taxon>
        <taxon>Actinomycetota</taxon>
        <taxon>Actinomycetes</taxon>
        <taxon>Micrococcales</taxon>
        <taxon>Microbacteriaceae</taxon>
        <taxon>Microbacterium</taxon>
    </lineage>
</organism>
<gene>
    <name evidence="3" type="ORF">RN50_00576</name>
</gene>
<name>A0A0F0KUR6_9MICO</name>
<proteinExistence type="predicted"/>
<dbReference type="Proteomes" id="UP000033572">
    <property type="component" value="Unassembled WGS sequence"/>
</dbReference>
<dbReference type="AlphaFoldDB" id="A0A0F0KUR6"/>
<comment type="caution">
    <text evidence="3">The sequence shown here is derived from an EMBL/GenBank/DDBJ whole genome shotgun (WGS) entry which is preliminary data.</text>
</comment>
<feature type="transmembrane region" description="Helical" evidence="2">
    <location>
        <begin position="319"/>
        <end position="339"/>
    </location>
</feature>